<proteinExistence type="predicted"/>
<dbReference type="PROSITE" id="PS50112">
    <property type="entry name" value="PAS"/>
    <property type="match status" value="1"/>
</dbReference>
<keyword evidence="6" id="KW-0418">Kinase</keyword>
<dbReference type="Pfam" id="PF08448">
    <property type="entry name" value="PAS_4"/>
    <property type="match status" value="1"/>
</dbReference>
<dbReference type="PANTHER" id="PTHR41523:SF8">
    <property type="entry name" value="ETHYLENE RESPONSE SENSOR PROTEIN"/>
    <property type="match status" value="1"/>
</dbReference>
<gene>
    <name evidence="9" type="ORF">ASILVAE211_03300</name>
</gene>
<keyword evidence="10" id="KW-1185">Reference proteome</keyword>
<dbReference type="EC" id="2.7.13.3" evidence="2"/>
<evidence type="ECO:0000256" key="1">
    <source>
        <dbReference type="ARBA" id="ARBA00000085"/>
    </source>
</evidence>
<dbReference type="InterPro" id="IPR036890">
    <property type="entry name" value="HATPase_C_sf"/>
</dbReference>
<dbReference type="NCBIfam" id="TIGR00229">
    <property type="entry name" value="sensory_box"/>
    <property type="match status" value="1"/>
</dbReference>
<reference evidence="9" key="2">
    <citation type="submission" date="2021-01" db="EMBL/GenBank/DDBJ databases">
        <authorList>
            <person name="Mieszkin S."/>
            <person name="Pouder E."/>
            <person name="Alain K."/>
        </authorList>
    </citation>
    <scope>NUCLEOTIDE SEQUENCE</scope>
    <source>
        <strain evidence="9">HW T2.11</strain>
    </source>
</reference>
<keyword evidence="3" id="KW-0597">Phosphoprotein</keyword>
<dbReference type="AlphaFoldDB" id="A0A963YP46"/>
<evidence type="ECO:0000256" key="7">
    <source>
        <dbReference type="ARBA" id="ARBA00022840"/>
    </source>
</evidence>
<dbReference type="InterPro" id="IPR003594">
    <property type="entry name" value="HATPase_dom"/>
</dbReference>
<reference evidence="9" key="1">
    <citation type="journal article" date="2021" name="Microorganisms">
        <title>Acidisoma silvae sp. nov. and Acidisomacellulosilytica sp. nov., Two Acidophilic Bacteria Isolated from Decaying Wood, Hydrolyzing Cellulose and Producing Poly-3-hydroxybutyrate.</title>
        <authorList>
            <person name="Mieszkin S."/>
            <person name="Pouder E."/>
            <person name="Uroz S."/>
            <person name="Simon-Colin C."/>
            <person name="Alain K."/>
        </authorList>
    </citation>
    <scope>NUCLEOTIDE SEQUENCE</scope>
    <source>
        <strain evidence="9">HW T2.11</strain>
    </source>
</reference>
<evidence type="ECO:0000256" key="2">
    <source>
        <dbReference type="ARBA" id="ARBA00012438"/>
    </source>
</evidence>
<dbReference type="GO" id="GO:0004673">
    <property type="term" value="F:protein histidine kinase activity"/>
    <property type="evidence" value="ECO:0007669"/>
    <property type="project" value="UniProtKB-EC"/>
</dbReference>
<comment type="caution">
    <text evidence="9">The sequence shown here is derived from an EMBL/GenBank/DDBJ whole genome shotgun (WGS) entry which is preliminary data.</text>
</comment>
<keyword evidence="7" id="KW-0067">ATP-binding</keyword>
<dbReference type="SUPFAM" id="SSF55874">
    <property type="entry name" value="ATPase domain of HSP90 chaperone/DNA topoisomerase II/histidine kinase"/>
    <property type="match status" value="1"/>
</dbReference>
<dbReference type="Pfam" id="PF07568">
    <property type="entry name" value="HisKA_2"/>
    <property type="match status" value="1"/>
</dbReference>
<accession>A0A963YP46</accession>
<comment type="catalytic activity">
    <reaction evidence="1">
        <text>ATP + protein L-histidine = ADP + protein N-phospho-L-histidine.</text>
        <dbReference type="EC" id="2.7.13.3"/>
    </reaction>
</comment>
<feature type="domain" description="PAS" evidence="8">
    <location>
        <begin position="25"/>
        <end position="73"/>
    </location>
</feature>
<dbReference type="SUPFAM" id="SSF55785">
    <property type="entry name" value="PYP-like sensor domain (PAS domain)"/>
    <property type="match status" value="1"/>
</dbReference>
<dbReference type="RefSeq" id="WP_227319846.1">
    <property type="nucleotide sequence ID" value="NZ_JAESVB010000001.1"/>
</dbReference>
<dbReference type="Gene3D" id="3.30.565.10">
    <property type="entry name" value="Histidine kinase-like ATPase, C-terminal domain"/>
    <property type="match status" value="1"/>
</dbReference>
<evidence type="ECO:0000256" key="4">
    <source>
        <dbReference type="ARBA" id="ARBA00022679"/>
    </source>
</evidence>
<dbReference type="Pfam" id="PF02518">
    <property type="entry name" value="HATPase_c"/>
    <property type="match status" value="1"/>
</dbReference>
<name>A0A963YP46_9PROT</name>
<keyword evidence="4" id="KW-0808">Transferase</keyword>
<evidence type="ECO:0000256" key="6">
    <source>
        <dbReference type="ARBA" id="ARBA00022777"/>
    </source>
</evidence>
<dbReference type="PANTHER" id="PTHR41523">
    <property type="entry name" value="TWO-COMPONENT SYSTEM SENSOR PROTEIN"/>
    <property type="match status" value="1"/>
</dbReference>
<dbReference type="InterPro" id="IPR011495">
    <property type="entry name" value="Sig_transdc_His_kin_sub2_dim/P"/>
</dbReference>
<evidence type="ECO:0000313" key="9">
    <source>
        <dbReference type="EMBL" id="MCB8874197.1"/>
    </source>
</evidence>
<dbReference type="Proteomes" id="UP000708298">
    <property type="component" value="Unassembled WGS sequence"/>
</dbReference>
<evidence type="ECO:0000256" key="3">
    <source>
        <dbReference type="ARBA" id="ARBA00022553"/>
    </source>
</evidence>
<dbReference type="InterPro" id="IPR000014">
    <property type="entry name" value="PAS"/>
</dbReference>
<dbReference type="GO" id="GO:0005524">
    <property type="term" value="F:ATP binding"/>
    <property type="evidence" value="ECO:0007669"/>
    <property type="project" value="UniProtKB-KW"/>
</dbReference>
<evidence type="ECO:0000256" key="5">
    <source>
        <dbReference type="ARBA" id="ARBA00022741"/>
    </source>
</evidence>
<evidence type="ECO:0000313" key="10">
    <source>
        <dbReference type="Proteomes" id="UP000708298"/>
    </source>
</evidence>
<dbReference type="Gene3D" id="3.30.450.20">
    <property type="entry name" value="PAS domain"/>
    <property type="match status" value="1"/>
</dbReference>
<dbReference type="InterPro" id="IPR035965">
    <property type="entry name" value="PAS-like_dom_sf"/>
</dbReference>
<organism evidence="9 10">
    <name type="scientific">Acidisoma silvae</name>
    <dbReference type="NCBI Taxonomy" id="2802396"/>
    <lineage>
        <taxon>Bacteria</taxon>
        <taxon>Pseudomonadati</taxon>
        <taxon>Pseudomonadota</taxon>
        <taxon>Alphaproteobacteria</taxon>
        <taxon>Acetobacterales</taxon>
        <taxon>Acidocellaceae</taxon>
        <taxon>Acidisoma</taxon>
    </lineage>
</organism>
<protein>
    <recommendedName>
        <fullName evidence="2">histidine kinase</fullName>
        <ecNumber evidence="2">2.7.13.3</ecNumber>
    </recommendedName>
</protein>
<sequence>MSSAEPNADKIETLLSTPDLAHALESEHFRRFLDQIPIAIAVSEMQTAEPIVYANPEFERLTGRETAGMVGRSWAAIGNLGQAVDRDLGLGQAIRTESDFIGTFRITRGDEAVVIDAYSNVIEDEDGRPAFRLAALVDVTAHQDNEPNTLALQLREKDTLLREVQHRVKNNLQMITALIRIEARNARPQSAPEAFERLAGRIEAIRLLYSLLSDNVTEQEIDLGIYVSQVAAAVLQAQGSTGIRLDMKVDIFPVSVNVAMPTGLVINELLTNSLKHAFAGRDGGTITLHSLVDEHGCRIIIADDGIGLADGATWPQPGKLSYAIMQSLKENAKAQVEVTNQPGEGMRVTILFARSNAAVAAE</sequence>
<dbReference type="InterPro" id="IPR013656">
    <property type="entry name" value="PAS_4"/>
</dbReference>
<dbReference type="EMBL" id="JAESVB010000001">
    <property type="protein sequence ID" value="MCB8874197.1"/>
    <property type="molecule type" value="Genomic_DNA"/>
</dbReference>
<evidence type="ECO:0000259" key="8">
    <source>
        <dbReference type="PROSITE" id="PS50112"/>
    </source>
</evidence>
<keyword evidence="5" id="KW-0547">Nucleotide-binding</keyword>